<evidence type="ECO:0000256" key="1">
    <source>
        <dbReference type="ARBA" id="ARBA00001539"/>
    </source>
</evidence>
<keyword evidence="7 8" id="KW-0456">Lyase</keyword>
<dbReference type="EC" id="4.2.1.46" evidence="4 8"/>
<dbReference type="RefSeq" id="WP_190880381.1">
    <property type="nucleotide sequence ID" value="NZ_CP159837.1"/>
</dbReference>
<dbReference type="InterPro" id="IPR016040">
    <property type="entry name" value="NAD(P)-bd_dom"/>
</dbReference>
<reference evidence="10" key="1">
    <citation type="submission" date="2024-07" db="EMBL/GenBank/DDBJ databases">
        <authorList>
            <person name="Kim Y.J."/>
            <person name="Jeong J.Y."/>
        </authorList>
    </citation>
    <scope>NUCLEOTIDE SEQUENCE</scope>
    <source>
        <strain evidence="10">GIHE-MW2</strain>
    </source>
</reference>
<dbReference type="PANTHER" id="PTHR43000">
    <property type="entry name" value="DTDP-D-GLUCOSE 4,6-DEHYDRATASE-RELATED"/>
    <property type="match status" value="1"/>
</dbReference>
<dbReference type="CDD" id="cd05246">
    <property type="entry name" value="dTDP_GD_SDR_e"/>
    <property type="match status" value="1"/>
</dbReference>
<comment type="similarity">
    <text evidence="3 8">Belongs to the NAD(P)-dependent epimerase/dehydratase family. dTDP-glucose dehydratase subfamily.</text>
</comment>
<evidence type="ECO:0000256" key="8">
    <source>
        <dbReference type="RuleBase" id="RU004473"/>
    </source>
</evidence>
<protein>
    <recommendedName>
        <fullName evidence="5 8">dTDP-glucose 4,6-dehydratase</fullName>
        <ecNumber evidence="4 8">4.2.1.46</ecNumber>
    </recommendedName>
</protein>
<dbReference type="Pfam" id="PF16363">
    <property type="entry name" value="GDP_Man_Dehyd"/>
    <property type="match status" value="1"/>
</dbReference>
<evidence type="ECO:0000256" key="7">
    <source>
        <dbReference type="ARBA" id="ARBA00023239"/>
    </source>
</evidence>
<name>A0AAU8JDL3_9CYAN</name>
<dbReference type="InterPro" id="IPR036291">
    <property type="entry name" value="NAD(P)-bd_dom_sf"/>
</dbReference>
<evidence type="ECO:0000313" key="10">
    <source>
        <dbReference type="EMBL" id="XCM36875.1"/>
    </source>
</evidence>
<evidence type="ECO:0000256" key="5">
    <source>
        <dbReference type="ARBA" id="ARBA00016977"/>
    </source>
</evidence>
<dbReference type="InterPro" id="IPR005888">
    <property type="entry name" value="dTDP_Gluc_deHydtase"/>
</dbReference>
<evidence type="ECO:0000256" key="2">
    <source>
        <dbReference type="ARBA" id="ARBA00001911"/>
    </source>
</evidence>
<comment type="catalytic activity">
    <reaction evidence="1 8">
        <text>dTDP-alpha-D-glucose = dTDP-4-dehydro-6-deoxy-alpha-D-glucose + H2O</text>
        <dbReference type="Rhea" id="RHEA:17221"/>
        <dbReference type="ChEBI" id="CHEBI:15377"/>
        <dbReference type="ChEBI" id="CHEBI:57477"/>
        <dbReference type="ChEBI" id="CHEBI:57649"/>
        <dbReference type="EC" id="4.2.1.46"/>
    </reaction>
</comment>
<evidence type="ECO:0000256" key="3">
    <source>
        <dbReference type="ARBA" id="ARBA00008178"/>
    </source>
</evidence>
<dbReference type="Gene3D" id="3.90.25.10">
    <property type="entry name" value="UDP-galactose 4-epimerase, domain 1"/>
    <property type="match status" value="1"/>
</dbReference>
<accession>A0AAU8JDL3</accession>
<dbReference type="EMBL" id="CP159837">
    <property type="protein sequence ID" value="XCM36875.1"/>
    <property type="molecule type" value="Genomic_DNA"/>
</dbReference>
<gene>
    <name evidence="10" type="primary">rfbB</name>
    <name evidence="10" type="ORF">ABWT76_005663</name>
</gene>
<dbReference type="SUPFAM" id="SSF51735">
    <property type="entry name" value="NAD(P)-binding Rossmann-fold domains"/>
    <property type="match status" value="1"/>
</dbReference>
<comment type="cofactor">
    <cofactor evidence="2 8">
        <name>NAD(+)</name>
        <dbReference type="ChEBI" id="CHEBI:57540"/>
    </cofactor>
</comment>
<dbReference type="Gene3D" id="3.40.50.720">
    <property type="entry name" value="NAD(P)-binding Rossmann-like Domain"/>
    <property type="match status" value="1"/>
</dbReference>
<dbReference type="GO" id="GO:0009225">
    <property type="term" value="P:nucleotide-sugar metabolic process"/>
    <property type="evidence" value="ECO:0007669"/>
    <property type="project" value="InterPro"/>
</dbReference>
<organism evidence="10">
    <name type="scientific">Planktothricoides raciborskii GIHE-MW2</name>
    <dbReference type="NCBI Taxonomy" id="2792601"/>
    <lineage>
        <taxon>Bacteria</taxon>
        <taxon>Bacillati</taxon>
        <taxon>Cyanobacteriota</taxon>
        <taxon>Cyanophyceae</taxon>
        <taxon>Oscillatoriophycideae</taxon>
        <taxon>Oscillatoriales</taxon>
        <taxon>Oscillatoriaceae</taxon>
        <taxon>Planktothricoides</taxon>
    </lineage>
</organism>
<sequence length="373" mass="42200">MTSSIKLPENRPPHRLLVTGGAGFIASNFVHYWCQHYPSDRVVVLDALTYAGNRQNLAALEEKPEFRFVEGNICDRALVSRLLAEEAIDTVAHFAAESHVDRSILGPDAFIQTNVVGTFTLLEAFRQHFGNLNSPENLRFLHVSTDEVYGSLGPDDPAFTETTPYAPNSPYSASKAGSDHLARAYYHTYKLPTLITNCSNNYGPYHFPEKLIPLMCINILLGKPLPVYGDGQNVRDWLYVEDHCSALDHVIHLGKPGETYNIGGNNEVKNLDLVKMLCKLMDETAENLPVKPSDQLITFVTDRPGHDRRYAMNATKIKTELGWSPSVTVEEGLRKTVQWFLTNQDWWQPLLSDKYQDYYKQVYDQSWTAKSEK</sequence>
<dbReference type="NCBIfam" id="TIGR01181">
    <property type="entry name" value="dTDP_gluc_dehyt"/>
    <property type="match status" value="1"/>
</dbReference>
<proteinExistence type="inferred from homology"/>
<keyword evidence="6" id="KW-0520">NAD</keyword>
<evidence type="ECO:0000256" key="4">
    <source>
        <dbReference type="ARBA" id="ARBA00011990"/>
    </source>
</evidence>
<feature type="domain" description="NAD(P)-binding" evidence="9">
    <location>
        <begin position="17"/>
        <end position="336"/>
    </location>
</feature>
<dbReference type="GO" id="GO:0008460">
    <property type="term" value="F:dTDP-glucose 4,6-dehydratase activity"/>
    <property type="evidence" value="ECO:0007669"/>
    <property type="project" value="UniProtKB-EC"/>
</dbReference>
<evidence type="ECO:0000256" key="6">
    <source>
        <dbReference type="ARBA" id="ARBA00023027"/>
    </source>
</evidence>
<dbReference type="AlphaFoldDB" id="A0AAU8JDL3"/>
<evidence type="ECO:0000259" key="9">
    <source>
        <dbReference type="Pfam" id="PF16363"/>
    </source>
</evidence>